<dbReference type="PANTHER" id="PTHR43179:SF7">
    <property type="entry name" value="RHAMNOSYLTRANSFERASE WBBL"/>
    <property type="match status" value="1"/>
</dbReference>
<dbReference type="Pfam" id="PF00535">
    <property type="entry name" value="Glycos_transf_2"/>
    <property type="match status" value="1"/>
</dbReference>
<reference evidence="3 4" key="1">
    <citation type="submission" date="2016-10" db="EMBL/GenBank/DDBJ databases">
        <authorList>
            <person name="de Groot N.N."/>
        </authorList>
    </citation>
    <scope>NUCLEOTIDE SEQUENCE [LARGE SCALE GENOMIC DNA]</scope>
    <source>
        <strain evidence="3 4">DSM 6793</strain>
    </source>
</reference>
<feature type="transmembrane region" description="Helical" evidence="1">
    <location>
        <begin position="339"/>
        <end position="357"/>
    </location>
</feature>
<accession>A0A1I1NVW4</accession>
<keyword evidence="1" id="KW-1133">Transmembrane helix</keyword>
<evidence type="ECO:0000313" key="4">
    <source>
        <dbReference type="Proteomes" id="UP000199514"/>
    </source>
</evidence>
<dbReference type="EMBL" id="FOLE01000022">
    <property type="protein sequence ID" value="SFD01821.1"/>
    <property type="molecule type" value="Genomic_DNA"/>
</dbReference>
<organism evidence="3 4">
    <name type="scientific">Flexibacter flexilis DSM 6793</name>
    <dbReference type="NCBI Taxonomy" id="927664"/>
    <lineage>
        <taxon>Bacteria</taxon>
        <taxon>Pseudomonadati</taxon>
        <taxon>Bacteroidota</taxon>
        <taxon>Cytophagia</taxon>
        <taxon>Cytophagales</taxon>
        <taxon>Flexibacteraceae</taxon>
        <taxon>Flexibacter</taxon>
    </lineage>
</organism>
<dbReference type="CDD" id="cd04186">
    <property type="entry name" value="GT_2_like_c"/>
    <property type="match status" value="1"/>
</dbReference>
<dbReference type="InterPro" id="IPR001173">
    <property type="entry name" value="Glyco_trans_2-like"/>
</dbReference>
<feature type="transmembrane region" description="Helical" evidence="1">
    <location>
        <begin position="272"/>
        <end position="289"/>
    </location>
</feature>
<dbReference type="SUPFAM" id="SSF53448">
    <property type="entry name" value="Nucleotide-diphospho-sugar transferases"/>
    <property type="match status" value="1"/>
</dbReference>
<feature type="transmembrane region" description="Helical" evidence="1">
    <location>
        <begin position="533"/>
        <end position="553"/>
    </location>
</feature>
<name>A0A1I1NVW4_9BACT</name>
<proteinExistence type="predicted"/>
<dbReference type="STRING" id="927664.SAMN05421780_1222"/>
<dbReference type="InterPro" id="IPR029044">
    <property type="entry name" value="Nucleotide-diphossugar_trans"/>
</dbReference>
<feature type="domain" description="Glycosyltransferase 2-like" evidence="2">
    <location>
        <begin position="2"/>
        <end position="174"/>
    </location>
</feature>
<dbReference type="GO" id="GO:0016740">
    <property type="term" value="F:transferase activity"/>
    <property type="evidence" value="ECO:0007669"/>
    <property type="project" value="UniProtKB-KW"/>
</dbReference>
<evidence type="ECO:0000259" key="2">
    <source>
        <dbReference type="Pfam" id="PF00535"/>
    </source>
</evidence>
<feature type="transmembrane region" description="Helical" evidence="1">
    <location>
        <begin position="220"/>
        <end position="236"/>
    </location>
</feature>
<feature type="transmembrane region" description="Helical" evidence="1">
    <location>
        <begin position="363"/>
        <end position="385"/>
    </location>
</feature>
<evidence type="ECO:0000313" key="3">
    <source>
        <dbReference type="EMBL" id="SFD01821.1"/>
    </source>
</evidence>
<feature type="transmembrane region" description="Helical" evidence="1">
    <location>
        <begin position="309"/>
        <end position="327"/>
    </location>
</feature>
<keyword evidence="4" id="KW-1185">Reference proteome</keyword>
<feature type="transmembrane region" description="Helical" evidence="1">
    <location>
        <begin position="248"/>
        <end position="265"/>
    </location>
</feature>
<sequence>MEQALLSVRKASQNIDTEVWVVDNNSVDGSVQMVREKFPEVKVIANTQNTGFSKANNQAIKLSDAKYILLLNPDTVVEENTFTSCCQFMDAHPEAGGLGVKMVDGKGVFLPESKRGLPTPWVSFYKIFGLAALFPRSKRFGKYHLTYLDKDQTHEVEVLSGAFMLMRKETLDKVGLLDEDYFMYGEDIDLSYRILLGGYKNYYFAGTRIIHYKGESTKKASVNYVFIFYNAMLIFAKKHFSGKSMKAFSLLINMAIYLRAAMAIAARFARQAVLPLTDALLIAVGMYLLQDYWGRNYKHSPSFYPPEFMQIVVPLYILVWLLSAYFSGVYEKKTRLSDIVQGIGIGTVLISAASNFFDDYRFSKALILMGGGWATVALASSRMLWHFIQYRNFSIDSAASKKVVIVGSTAESKRVLGLLKNVAAPVEVLGFIRTEADTDLRDEHCLGQLSQIQEVINIYKVEEIIFCAKDLTAEQIIGFMIETSGKNAPDYKIVPDGSNYIIGSNSKNAQGDFYSFNVELAIVRKHNRRQKRLFDVFVSLFLLASLPLNVWFVRKKLGYIRNIFQVVFGKKSWVGFSQQDAQVHLPSIRRGVLNPSNGVDVKVLDQTTLRRLDNFYAKDYTVATDVNIVLHGFRYLGN</sequence>
<dbReference type="PANTHER" id="PTHR43179">
    <property type="entry name" value="RHAMNOSYLTRANSFERASE WBBL"/>
    <property type="match status" value="1"/>
</dbReference>
<dbReference type="Gene3D" id="3.40.50.720">
    <property type="entry name" value="NAD(P)-binding Rossmann-like Domain"/>
    <property type="match status" value="1"/>
</dbReference>
<evidence type="ECO:0000256" key="1">
    <source>
        <dbReference type="SAM" id="Phobius"/>
    </source>
</evidence>
<keyword evidence="3" id="KW-0808">Transferase</keyword>
<protein>
    <submittedName>
        <fullName evidence="3">Glycosyltransferase, GT2 family</fullName>
    </submittedName>
</protein>
<keyword evidence="1" id="KW-0812">Transmembrane</keyword>
<gene>
    <name evidence="3" type="ORF">SAMN05421780_1222</name>
</gene>
<dbReference type="Gene3D" id="3.90.550.10">
    <property type="entry name" value="Spore Coat Polysaccharide Biosynthesis Protein SpsA, Chain A"/>
    <property type="match status" value="1"/>
</dbReference>
<keyword evidence="1" id="KW-0472">Membrane</keyword>
<dbReference type="AlphaFoldDB" id="A0A1I1NVW4"/>
<dbReference type="Proteomes" id="UP000199514">
    <property type="component" value="Unassembled WGS sequence"/>
</dbReference>